<sequence>MIENLNIESTAGDIAEILSEEEKKRAILIQVLQQIQEEMGYLPEDILKHLSKYLSIPLSEIYSIASFYKMFYFKPKGKNIVRVCLGTACYVKGAKKILQALEQEFKIKTGETTDDLTMTLERVGCIGCCGLAPVATINDEVVSEIVGGRKIQDLIIKIKEKEQ</sequence>
<dbReference type="SUPFAM" id="SSF52833">
    <property type="entry name" value="Thioredoxin-like"/>
    <property type="match status" value="1"/>
</dbReference>
<dbReference type="GO" id="GO:0016491">
    <property type="term" value="F:oxidoreductase activity"/>
    <property type="evidence" value="ECO:0007669"/>
    <property type="project" value="UniProtKB-KW"/>
</dbReference>
<dbReference type="Pfam" id="PF01257">
    <property type="entry name" value="2Fe-2S_thioredx"/>
    <property type="match status" value="1"/>
</dbReference>
<comment type="cofactor">
    <cofactor evidence="7">
        <name>[2Fe-2S] cluster</name>
        <dbReference type="ChEBI" id="CHEBI:190135"/>
    </cofactor>
    <text evidence="7">Binds 1 [2Fe-2S] cluster.</text>
</comment>
<dbReference type="EMBL" id="DTHO01000070">
    <property type="protein sequence ID" value="HGH00096.1"/>
    <property type="molecule type" value="Genomic_DNA"/>
</dbReference>
<dbReference type="EC" id="1.6.5.11" evidence="8"/>
<comment type="cofactor">
    <cofactor evidence="6">
        <name>[2Fe-2S] cluster</name>
        <dbReference type="ChEBI" id="CHEBI:190135"/>
    </cofactor>
</comment>
<proteinExistence type="inferred from homology"/>
<gene>
    <name evidence="8" type="primary">nuoE</name>
    <name evidence="8" type="ORF">ENV75_06600</name>
</gene>
<dbReference type="GO" id="GO:0051537">
    <property type="term" value="F:2 iron, 2 sulfur cluster binding"/>
    <property type="evidence" value="ECO:0007669"/>
    <property type="project" value="UniProtKB-KW"/>
</dbReference>
<dbReference type="Gene3D" id="3.40.30.10">
    <property type="entry name" value="Glutaredoxin"/>
    <property type="match status" value="1"/>
</dbReference>
<dbReference type="GO" id="GO:0046872">
    <property type="term" value="F:metal ion binding"/>
    <property type="evidence" value="ECO:0007669"/>
    <property type="project" value="UniProtKB-KW"/>
</dbReference>
<dbReference type="PIRSF" id="PIRSF000216">
    <property type="entry name" value="NADH_DH_24kDa"/>
    <property type="match status" value="1"/>
</dbReference>
<dbReference type="InterPro" id="IPR002023">
    <property type="entry name" value="NuoE-like"/>
</dbReference>
<reference evidence="8" key="1">
    <citation type="journal article" date="2020" name="mSystems">
        <title>Genome- and Community-Level Interaction Insights into Carbon Utilization and Element Cycling Functions of Hydrothermarchaeota in Hydrothermal Sediment.</title>
        <authorList>
            <person name="Zhou Z."/>
            <person name="Liu Y."/>
            <person name="Xu W."/>
            <person name="Pan J."/>
            <person name="Luo Z.H."/>
            <person name="Li M."/>
        </authorList>
    </citation>
    <scope>NUCLEOTIDE SEQUENCE [LARGE SCALE GENOMIC DNA]</scope>
    <source>
        <strain evidence="8">SpSt-788</strain>
    </source>
</reference>
<dbReference type="Gene3D" id="1.10.10.1590">
    <property type="entry name" value="NADH-quinone oxidoreductase subunit E"/>
    <property type="match status" value="1"/>
</dbReference>
<evidence type="ECO:0000256" key="1">
    <source>
        <dbReference type="ARBA" id="ARBA00010643"/>
    </source>
</evidence>
<feature type="binding site" evidence="7">
    <location>
        <position position="89"/>
    </location>
    <ligand>
        <name>[2Fe-2S] cluster</name>
        <dbReference type="ChEBI" id="CHEBI:190135"/>
    </ligand>
</feature>
<evidence type="ECO:0000256" key="3">
    <source>
        <dbReference type="ARBA" id="ARBA00022723"/>
    </source>
</evidence>
<dbReference type="InterPro" id="IPR041921">
    <property type="entry name" value="NuoE_N"/>
</dbReference>
<evidence type="ECO:0000256" key="5">
    <source>
        <dbReference type="ARBA" id="ARBA00023014"/>
    </source>
</evidence>
<evidence type="ECO:0000256" key="2">
    <source>
        <dbReference type="ARBA" id="ARBA00022714"/>
    </source>
</evidence>
<dbReference type="PANTHER" id="PTHR43342:SF1">
    <property type="entry name" value="BIFURCATING [FEFE] HYDROGENASE GAMMA SUBUNIT"/>
    <property type="match status" value="1"/>
</dbReference>
<feature type="binding site" evidence="7">
    <location>
        <position position="125"/>
    </location>
    <ligand>
        <name>[2Fe-2S] cluster</name>
        <dbReference type="ChEBI" id="CHEBI:190135"/>
    </ligand>
</feature>
<evidence type="ECO:0000256" key="6">
    <source>
        <dbReference type="ARBA" id="ARBA00034078"/>
    </source>
</evidence>
<keyword evidence="8" id="KW-0560">Oxidoreductase</keyword>
<evidence type="ECO:0000313" key="8">
    <source>
        <dbReference type="EMBL" id="HGH00096.1"/>
    </source>
</evidence>
<dbReference type="InterPro" id="IPR036249">
    <property type="entry name" value="Thioredoxin-like_sf"/>
</dbReference>
<organism evidence="8">
    <name type="scientific">Thermodesulfovibrio aggregans</name>
    <dbReference type="NCBI Taxonomy" id="86166"/>
    <lineage>
        <taxon>Bacteria</taxon>
        <taxon>Pseudomonadati</taxon>
        <taxon>Nitrospirota</taxon>
        <taxon>Thermodesulfovibrionia</taxon>
        <taxon>Thermodesulfovibrionales</taxon>
        <taxon>Thermodesulfovibrionaceae</taxon>
        <taxon>Thermodesulfovibrio</taxon>
    </lineage>
</organism>
<accession>A0A7C4AK67</accession>
<dbReference type="PANTHER" id="PTHR43342">
    <property type="entry name" value="NADH-QUINONE OXIDOREDUCTASE, E SUBUNIT"/>
    <property type="match status" value="1"/>
</dbReference>
<protein>
    <submittedName>
        <fullName evidence="8">NADH-quinone oxidoreductase subunit NuoE</fullName>
        <ecNumber evidence="8">1.6.5.11</ecNumber>
    </submittedName>
</protein>
<feature type="binding site" evidence="7">
    <location>
        <position position="84"/>
    </location>
    <ligand>
        <name>[2Fe-2S] cluster</name>
        <dbReference type="ChEBI" id="CHEBI:190135"/>
    </ligand>
</feature>
<evidence type="ECO:0000256" key="7">
    <source>
        <dbReference type="PIRSR" id="PIRSR000216-1"/>
    </source>
</evidence>
<dbReference type="InterPro" id="IPR042128">
    <property type="entry name" value="NuoE_dom"/>
</dbReference>
<feature type="binding site" evidence="7">
    <location>
        <position position="129"/>
    </location>
    <ligand>
        <name>[2Fe-2S] cluster</name>
        <dbReference type="ChEBI" id="CHEBI:190135"/>
    </ligand>
</feature>
<keyword evidence="2 7" id="KW-0001">2Fe-2S</keyword>
<comment type="similarity">
    <text evidence="1">Belongs to the complex I 24 kDa subunit family.</text>
</comment>
<keyword evidence="3 7" id="KW-0479">Metal-binding</keyword>
<dbReference type="CDD" id="cd03064">
    <property type="entry name" value="TRX_Fd_NuoE"/>
    <property type="match status" value="1"/>
</dbReference>
<dbReference type="InterPro" id="IPR028431">
    <property type="entry name" value="NADP_DH_HndA-like"/>
</dbReference>
<dbReference type="NCBIfam" id="NF005722">
    <property type="entry name" value="PRK07539.1-2"/>
    <property type="match status" value="1"/>
</dbReference>
<comment type="caution">
    <text evidence="8">The sequence shown here is derived from an EMBL/GenBank/DDBJ whole genome shotgun (WGS) entry which is preliminary data.</text>
</comment>
<name>A0A7C4AK67_9BACT</name>
<dbReference type="AlphaFoldDB" id="A0A7C4AK67"/>
<keyword evidence="4 7" id="KW-0408">Iron</keyword>
<keyword evidence="5 7" id="KW-0411">Iron-sulfur</keyword>
<evidence type="ECO:0000256" key="4">
    <source>
        <dbReference type="ARBA" id="ARBA00023004"/>
    </source>
</evidence>